<evidence type="ECO:0000313" key="3">
    <source>
        <dbReference type="Proteomes" id="UP001410795"/>
    </source>
</evidence>
<evidence type="ECO:0000259" key="1">
    <source>
        <dbReference type="Pfam" id="PF06114"/>
    </source>
</evidence>
<gene>
    <name evidence="2" type="ORF">GCM10022202_26990</name>
</gene>
<dbReference type="Gene3D" id="1.10.10.2910">
    <property type="match status" value="1"/>
</dbReference>
<accession>A0ABP7BL08</accession>
<feature type="domain" description="IrrE N-terminal-like" evidence="1">
    <location>
        <begin position="53"/>
        <end position="154"/>
    </location>
</feature>
<name>A0ABP7BL08_9MICO</name>
<dbReference type="Pfam" id="PF06114">
    <property type="entry name" value="Peptidase_M78"/>
    <property type="match status" value="1"/>
</dbReference>
<sequence length="264" mass="28035">MSNESEGRRLATETRAKANLDSAPIPDVFELASAVAGADVLSVDAPEGEHGLSTVNPHTGGIVVAVATTPHPMRQRSTVAHELGHVIASDLEAEGSFTPGDRTDAEVRADAFARHLLLPLVAVKRFTGESIGEAHLSRLVQEYGVSPAIAAIQLREARLIDVDTCKAWMSVSAATLAARHGWLSQYRILAEASLRPRAPQRLMERAVTAVQAGVIDLDEAAEWYGLDAADLRDGLGIELAAERDDDLEDDYGIGKPLFGGAASS</sequence>
<dbReference type="PANTHER" id="PTHR43236">
    <property type="entry name" value="ANTITOXIN HIGA1"/>
    <property type="match status" value="1"/>
</dbReference>
<dbReference type="InterPro" id="IPR052345">
    <property type="entry name" value="Rad_response_metalloprotease"/>
</dbReference>
<dbReference type="RefSeq" id="WP_221860706.1">
    <property type="nucleotide sequence ID" value="NZ_BAAAYV010000015.1"/>
</dbReference>
<dbReference type="PANTHER" id="PTHR43236:SF1">
    <property type="entry name" value="BLL7220 PROTEIN"/>
    <property type="match status" value="1"/>
</dbReference>
<dbReference type="InterPro" id="IPR010359">
    <property type="entry name" value="IrrE_HExxH"/>
</dbReference>
<dbReference type="Proteomes" id="UP001410795">
    <property type="component" value="Unassembled WGS sequence"/>
</dbReference>
<dbReference type="EMBL" id="BAAAYV010000015">
    <property type="protein sequence ID" value="GAA3663752.1"/>
    <property type="molecule type" value="Genomic_DNA"/>
</dbReference>
<reference evidence="3" key="1">
    <citation type="journal article" date="2019" name="Int. J. Syst. Evol. Microbiol.">
        <title>The Global Catalogue of Microorganisms (GCM) 10K type strain sequencing project: providing services to taxonomists for standard genome sequencing and annotation.</title>
        <authorList>
            <consortium name="The Broad Institute Genomics Platform"/>
            <consortium name="The Broad Institute Genome Sequencing Center for Infectious Disease"/>
            <person name="Wu L."/>
            <person name="Ma J."/>
        </authorList>
    </citation>
    <scope>NUCLEOTIDE SEQUENCE [LARGE SCALE GENOMIC DNA]</scope>
    <source>
        <strain evidence="3">JCM 16546</strain>
    </source>
</reference>
<evidence type="ECO:0000313" key="2">
    <source>
        <dbReference type="EMBL" id="GAA3663752.1"/>
    </source>
</evidence>
<comment type="caution">
    <text evidence="2">The sequence shown here is derived from an EMBL/GenBank/DDBJ whole genome shotgun (WGS) entry which is preliminary data.</text>
</comment>
<protein>
    <recommendedName>
        <fullName evidence="1">IrrE N-terminal-like domain-containing protein</fullName>
    </recommendedName>
</protein>
<keyword evidence="3" id="KW-1185">Reference proteome</keyword>
<organism evidence="2 3">
    <name type="scientific">Microbacterium marinilacus</name>
    <dbReference type="NCBI Taxonomy" id="415209"/>
    <lineage>
        <taxon>Bacteria</taxon>
        <taxon>Bacillati</taxon>
        <taxon>Actinomycetota</taxon>
        <taxon>Actinomycetes</taxon>
        <taxon>Micrococcales</taxon>
        <taxon>Microbacteriaceae</taxon>
        <taxon>Microbacterium</taxon>
    </lineage>
</organism>
<proteinExistence type="predicted"/>